<dbReference type="Proteomes" id="UP000001919">
    <property type="component" value="Chromosome"/>
</dbReference>
<dbReference type="STRING" id="446465.Bfae_20570"/>
<reference evidence="1 2" key="1">
    <citation type="journal article" date="2009" name="Stand. Genomic Sci.">
        <title>Complete genome sequence of Brachybacterium faecium type strain (Schefferle 6-10).</title>
        <authorList>
            <person name="Lapidus A."/>
            <person name="Pukall R."/>
            <person name="Labuttii K."/>
            <person name="Copeland A."/>
            <person name="Del Rio T.G."/>
            <person name="Nolan M."/>
            <person name="Chen F."/>
            <person name="Lucas S."/>
            <person name="Tice H."/>
            <person name="Cheng J.F."/>
            <person name="Bruce D."/>
            <person name="Goodwin L."/>
            <person name="Pitluck S."/>
            <person name="Rohde M."/>
            <person name="Goker M."/>
            <person name="Pati A."/>
            <person name="Ivanova N."/>
            <person name="Mavrommatis K."/>
            <person name="Chen A."/>
            <person name="Palaniappan K."/>
            <person name="D'haeseleer P."/>
            <person name="Chain P."/>
            <person name="Bristow J."/>
            <person name="Eisen J.A."/>
            <person name="Markowitz V."/>
            <person name="Hugenholtz P."/>
            <person name="Kyrpides N.C."/>
            <person name="Klenk H.P."/>
        </authorList>
    </citation>
    <scope>NUCLEOTIDE SEQUENCE [LARGE SCALE GENOMIC DNA]</scope>
    <source>
        <strain evidence="2">ATCC 43885 / DSM 4810 / JCM 11609 / LMG 19847 / NBRC 14762 / NCIMB 9860 / 6-10</strain>
    </source>
</reference>
<dbReference type="PATRIC" id="fig|446465.5.peg.2040"/>
<protein>
    <recommendedName>
        <fullName evidence="3">Fis family transcriptional regulator</fullName>
    </recommendedName>
</protein>
<accession>C7ME57</accession>
<dbReference type="KEGG" id="bfa:Bfae_20570"/>
<organism evidence="1 2">
    <name type="scientific">Brachybacterium faecium (strain ATCC 43885 / DSM 4810 / JCM 11609 / LMG 19847 / NBRC 14762 / NCIMB 9860 / 6-10)</name>
    <dbReference type="NCBI Taxonomy" id="446465"/>
    <lineage>
        <taxon>Bacteria</taxon>
        <taxon>Bacillati</taxon>
        <taxon>Actinomycetota</taxon>
        <taxon>Actinomycetes</taxon>
        <taxon>Micrococcales</taxon>
        <taxon>Dermabacteraceae</taxon>
        <taxon>Brachybacterium</taxon>
    </lineage>
</organism>
<evidence type="ECO:0000313" key="2">
    <source>
        <dbReference type="Proteomes" id="UP000001919"/>
    </source>
</evidence>
<dbReference type="OrthoDB" id="3827359at2"/>
<evidence type="ECO:0000313" key="1">
    <source>
        <dbReference type="EMBL" id="ACU85864.1"/>
    </source>
</evidence>
<gene>
    <name evidence="1" type="ordered locus">Bfae_20570</name>
</gene>
<keyword evidence="2" id="KW-1185">Reference proteome</keyword>
<evidence type="ECO:0008006" key="3">
    <source>
        <dbReference type="Google" id="ProtNLM"/>
    </source>
</evidence>
<sequence length="181" mass="19066">MRFERIFDDLEGQFAHHRQEEVRAVSEELTRAEQAQLTLADRLRGAKDQRVTLHLGPALRVAGTVQDVGAGWVSLAGEGGRLRAVTPLAAIALMEGLPSRARPMGDAVLSPLGLGSILREIARDRSVVRVETAAGGVIGRIAAVGADTLDVRTLPTGEPTPVPGSARITVSTAALLAVLLN</sequence>
<dbReference type="EMBL" id="CP001643">
    <property type="protein sequence ID" value="ACU85864.1"/>
    <property type="molecule type" value="Genomic_DNA"/>
</dbReference>
<name>C7ME57_BRAFD</name>
<dbReference type="eggNOG" id="ENOG5032Z7Q">
    <property type="taxonomic scope" value="Bacteria"/>
</dbReference>
<dbReference type="AlphaFoldDB" id="C7ME57"/>
<proteinExistence type="predicted"/>
<dbReference type="HOGENOM" id="CLU_118533_1_0_11"/>